<gene>
    <name evidence="10" type="ORF">PHATRDRAFT_45828</name>
</gene>
<keyword evidence="2 6" id="KW-0813">Transport</keyword>
<dbReference type="RefSeq" id="XP_002180036.1">
    <property type="nucleotide sequence ID" value="XM_002180000.1"/>
</dbReference>
<comment type="function">
    <text evidence="6">Required for 60S pre-ribosomal subunits export to the cytoplasm.</text>
</comment>
<dbReference type="GO" id="GO:0042273">
    <property type="term" value="P:ribosomal large subunit biogenesis"/>
    <property type="evidence" value="ECO:0007669"/>
    <property type="project" value="UniProtKB-UniRule"/>
</dbReference>
<dbReference type="STRING" id="556484.B7FYT8"/>
<reference evidence="11" key="2">
    <citation type="submission" date="2008-08" db="EMBL/GenBank/DDBJ databases">
        <authorList>
            <consortium name="Diatom Consortium"/>
            <person name="Grigoriev I."/>
            <person name="Grimwood J."/>
            <person name="Kuo A."/>
            <person name="Otillar R.P."/>
            <person name="Salamov A."/>
            <person name="Detter J.C."/>
            <person name="Lindquist E."/>
            <person name="Shapiro H."/>
            <person name="Lucas S."/>
            <person name="Glavina del Rio T."/>
            <person name="Pitluck S."/>
            <person name="Rokhsar D."/>
            <person name="Bowler C."/>
        </authorList>
    </citation>
    <scope>GENOME REANNOTATION</scope>
    <source>
        <strain evidence="11">CCAP 1055/1</strain>
    </source>
</reference>
<dbReference type="GO" id="GO:0015031">
    <property type="term" value="P:protein transport"/>
    <property type="evidence" value="ECO:0007669"/>
    <property type="project" value="UniProtKB-KW"/>
</dbReference>
<protein>
    <recommendedName>
        <fullName evidence="6">Protein SDA1</fullName>
    </recommendedName>
</protein>
<dbReference type="PaxDb" id="2850-Phatr45828"/>
<dbReference type="InParanoid" id="B7FYT8"/>
<evidence type="ECO:0000259" key="8">
    <source>
        <dbReference type="Pfam" id="PF05285"/>
    </source>
</evidence>
<dbReference type="PANTHER" id="PTHR12730">
    <property type="entry name" value="HSDA/SDA1-RELATED"/>
    <property type="match status" value="1"/>
</dbReference>
<keyword evidence="4 6" id="KW-0653">Protein transport</keyword>
<keyword evidence="5 6" id="KW-0539">Nucleus</keyword>
<keyword evidence="11" id="KW-1185">Reference proteome</keyword>
<feature type="compositionally biased region" description="Basic and acidic residues" evidence="7">
    <location>
        <begin position="744"/>
        <end position="760"/>
    </location>
</feature>
<evidence type="ECO:0000256" key="4">
    <source>
        <dbReference type="ARBA" id="ARBA00022927"/>
    </source>
</evidence>
<evidence type="ECO:0000256" key="6">
    <source>
        <dbReference type="RuleBase" id="RU365057"/>
    </source>
</evidence>
<feature type="compositionally biased region" description="Basic and acidic residues" evidence="7">
    <location>
        <begin position="628"/>
        <end position="648"/>
    </location>
</feature>
<feature type="region of interest" description="Disordered" evidence="7">
    <location>
        <begin position="724"/>
        <end position="805"/>
    </location>
</feature>
<comment type="similarity">
    <text evidence="1 6">Belongs to the SDA1 family.</text>
</comment>
<dbReference type="InterPro" id="IPR012977">
    <property type="entry name" value="SDA1_N"/>
</dbReference>
<reference evidence="10 11" key="1">
    <citation type="journal article" date="2008" name="Nature">
        <title>The Phaeodactylum genome reveals the evolutionary history of diatom genomes.</title>
        <authorList>
            <person name="Bowler C."/>
            <person name="Allen A.E."/>
            <person name="Badger J.H."/>
            <person name="Grimwood J."/>
            <person name="Jabbari K."/>
            <person name="Kuo A."/>
            <person name="Maheswari U."/>
            <person name="Martens C."/>
            <person name="Maumus F."/>
            <person name="Otillar R.P."/>
            <person name="Rayko E."/>
            <person name="Salamov A."/>
            <person name="Vandepoele K."/>
            <person name="Beszteri B."/>
            <person name="Gruber A."/>
            <person name="Heijde M."/>
            <person name="Katinka M."/>
            <person name="Mock T."/>
            <person name="Valentin K."/>
            <person name="Verret F."/>
            <person name="Berges J.A."/>
            <person name="Brownlee C."/>
            <person name="Cadoret J.P."/>
            <person name="Chiovitti A."/>
            <person name="Choi C.J."/>
            <person name="Coesel S."/>
            <person name="De Martino A."/>
            <person name="Detter J.C."/>
            <person name="Durkin C."/>
            <person name="Falciatore A."/>
            <person name="Fournet J."/>
            <person name="Haruta M."/>
            <person name="Huysman M.J."/>
            <person name="Jenkins B.D."/>
            <person name="Jiroutova K."/>
            <person name="Jorgensen R.E."/>
            <person name="Joubert Y."/>
            <person name="Kaplan A."/>
            <person name="Kroger N."/>
            <person name="Kroth P.G."/>
            <person name="La Roche J."/>
            <person name="Lindquist E."/>
            <person name="Lommer M."/>
            <person name="Martin-Jezequel V."/>
            <person name="Lopez P.J."/>
            <person name="Lucas S."/>
            <person name="Mangogna M."/>
            <person name="McGinnis K."/>
            <person name="Medlin L.K."/>
            <person name="Montsant A."/>
            <person name="Oudot-Le Secq M.P."/>
            <person name="Napoli C."/>
            <person name="Obornik M."/>
            <person name="Parker M.S."/>
            <person name="Petit J.L."/>
            <person name="Porcel B.M."/>
            <person name="Poulsen N."/>
            <person name="Robison M."/>
            <person name="Rychlewski L."/>
            <person name="Rynearson T.A."/>
            <person name="Schmutz J."/>
            <person name="Shapiro H."/>
            <person name="Siaut M."/>
            <person name="Stanley M."/>
            <person name="Sussman M.R."/>
            <person name="Taylor A.R."/>
            <person name="Vardi A."/>
            <person name="von Dassow P."/>
            <person name="Vyverman W."/>
            <person name="Willis A."/>
            <person name="Wyrwicz L.S."/>
            <person name="Rokhsar D.S."/>
            <person name="Weissenbach J."/>
            <person name="Armbrust E.V."/>
            <person name="Green B.R."/>
            <person name="Van de Peer Y."/>
            <person name="Grigoriev I.V."/>
        </authorList>
    </citation>
    <scope>NUCLEOTIDE SEQUENCE [LARGE SCALE GENOMIC DNA]</scope>
    <source>
        <strain evidence="10 11">CCAP 1055/1</strain>
    </source>
</reference>
<dbReference type="InterPro" id="IPR027312">
    <property type="entry name" value="Sda1"/>
</dbReference>
<evidence type="ECO:0000259" key="9">
    <source>
        <dbReference type="Pfam" id="PF08158"/>
    </source>
</evidence>
<dbReference type="Proteomes" id="UP000000759">
    <property type="component" value="Chromosome 8"/>
</dbReference>
<proteinExistence type="inferred from homology"/>
<dbReference type="KEGG" id="pti:PHATRDRAFT_45828"/>
<feature type="domain" description="SDA1 middle" evidence="8">
    <location>
        <begin position="595"/>
        <end position="742"/>
    </location>
</feature>
<evidence type="ECO:0000313" key="10">
    <source>
        <dbReference type="EMBL" id="EEC48227.1"/>
    </source>
</evidence>
<evidence type="ECO:0000256" key="5">
    <source>
        <dbReference type="ARBA" id="ARBA00023242"/>
    </source>
</evidence>
<dbReference type="HOGENOM" id="CLU_009161_3_1_1"/>
<keyword evidence="3 6" id="KW-0690">Ribosome biogenesis</keyword>
<feature type="region of interest" description="Disordered" evidence="7">
    <location>
        <begin position="588"/>
        <end position="655"/>
    </location>
</feature>
<dbReference type="Pfam" id="PF08158">
    <property type="entry name" value="SDA1_HEAT"/>
    <property type="match status" value="1"/>
</dbReference>
<sequence>MGGSGLATGAGTRVDVTLKLPQLQNLCKRDPEGYREDYDAQTRRLESEVGILALQPNHEPSPRLVELIQFAAAVSSSSYKGHESDRIANMLMNLLVGGGEGNTQTSSNTVTVEERTIVQQQSVQNVSTMPAAALQLHREVRKTCVSALILMRNKGVVEPLRLLELFFRLMAVLPDKALRELLYKHMVNDIRNLNKKGKRDDKVNRAVQSFLHRIVAFHGSDAGNGGAEAATDVAAKRATDLTCELYRRRVWTDDRAVAILASATQSANSTVMCRAMRFFLGIEEKMALDDRRQEEEDWESKNHIDYHSHSKKTKANARHVARQVKNRKKVQVKKENSDWMEADPKKDKGVEASKKLYPAIEMLRDPQGLVEATFKRLRSASSCKYEVKLLMMNFVTRIVGNHELMLLPLYPFLQKYMGGSQRDVTAVLAYCVQACHEQVPPDEVYGILKTIAHNFITERCSEEQMAVGINAARAICARVPSALSVEEGNEILTGGTSMDVEAFARDLAAYSNHRDRSVSIAGKAWTNFIREVHPGLLQGKDRGLLGSALHKNGAKPLRYGEKEVSAGVEGADLLLEYESKKAAYLRKKRDQGDEDYISDEDSVSGEWEEVGENSEDEEPPTLLNMDGESQHDSEPRRTTSTMMEERNKLKQQASSTRIFSAAEFDKMRKLVERENRAKRDPREAARRKRAIAQGREFEEISDDSDSDEEIHVAGAVNPRDLMAAAKRKRQSKAEKLQKILAGRTKFESKQREGGATNEEKKRKKNFLMSKSSRDARGKTRVKGGLGKKQVEKQTGHVAKKRRRRL</sequence>
<dbReference type="GO" id="GO:0000055">
    <property type="term" value="P:ribosomal large subunit export from nucleus"/>
    <property type="evidence" value="ECO:0007669"/>
    <property type="project" value="UniProtKB-UniRule"/>
</dbReference>
<evidence type="ECO:0000256" key="1">
    <source>
        <dbReference type="ARBA" id="ARBA00005783"/>
    </source>
</evidence>
<dbReference type="AlphaFoldDB" id="B7FYT8"/>
<name>B7FYT8_PHATC</name>
<feature type="compositionally biased region" description="Acidic residues" evidence="7">
    <location>
        <begin position="592"/>
        <end position="619"/>
    </location>
</feature>
<evidence type="ECO:0000256" key="7">
    <source>
        <dbReference type="SAM" id="MobiDB-lite"/>
    </source>
</evidence>
<dbReference type="InterPro" id="IPR007949">
    <property type="entry name" value="SDA1_MD"/>
</dbReference>
<dbReference type="GeneID" id="7200942"/>
<dbReference type="eggNOG" id="KOG2229">
    <property type="taxonomic scope" value="Eukaryota"/>
</dbReference>
<dbReference type="Pfam" id="PF05285">
    <property type="entry name" value="SDA1_dom"/>
    <property type="match status" value="1"/>
</dbReference>
<evidence type="ECO:0000256" key="3">
    <source>
        <dbReference type="ARBA" id="ARBA00022517"/>
    </source>
</evidence>
<comment type="subcellular location">
    <subcellularLocation>
        <location evidence="6">Nucleus</location>
        <location evidence="6">Nucleolus</location>
    </subcellularLocation>
</comment>
<feature type="domain" description="SDA1 N-terminal" evidence="9">
    <location>
        <begin position="133"/>
        <end position="484"/>
    </location>
</feature>
<dbReference type="OrthoDB" id="2196187at2759"/>
<accession>B7FYT8</accession>
<evidence type="ECO:0000313" key="11">
    <source>
        <dbReference type="Proteomes" id="UP000000759"/>
    </source>
</evidence>
<organism evidence="10 11">
    <name type="scientific">Phaeodactylum tricornutum (strain CCAP 1055/1)</name>
    <dbReference type="NCBI Taxonomy" id="556484"/>
    <lineage>
        <taxon>Eukaryota</taxon>
        <taxon>Sar</taxon>
        <taxon>Stramenopiles</taxon>
        <taxon>Ochrophyta</taxon>
        <taxon>Bacillariophyta</taxon>
        <taxon>Bacillariophyceae</taxon>
        <taxon>Bacillariophycidae</taxon>
        <taxon>Naviculales</taxon>
        <taxon>Phaeodactylaceae</taxon>
        <taxon>Phaeodactylum</taxon>
    </lineage>
</organism>
<dbReference type="EMBL" id="CM000611">
    <property type="protein sequence ID" value="EEC48227.1"/>
    <property type="molecule type" value="Genomic_DNA"/>
</dbReference>
<dbReference type="PANTHER" id="PTHR12730:SF0">
    <property type="entry name" value="PROTEIN SDA1 HOMOLOG"/>
    <property type="match status" value="1"/>
</dbReference>
<dbReference type="GO" id="GO:0005730">
    <property type="term" value="C:nucleolus"/>
    <property type="evidence" value="ECO:0007669"/>
    <property type="project" value="UniProtKB-SubCell"/>
</dbReference>
<evidence type="ECO:0000256" key="2">
    <source>
        <dbReference type="ARBA" id="ARBA00022448"/>
    </source>
</evidence>